<comment type="caution">
    <text evidence="11">The sequence shown here is derived from an EMBL/GenBank/DDBJ whole genome shotgun (WGS) entry which is preliminary data.</text>
</comment>
<evidence type="ECO:0000256" key="7">
    <source>
        <dbReference type="PIRSR" id="PIRSR605708-1"/>
    </source>
</evidence>
<dbReference type="GO" id="GO:0004411">
    <property type="term" value="F:homogentisate 1,2-dioxygenase activity"/>
    <property type="evidence" value="ECO:0007669"/>
    <property type="project" value="InterPro"/>
</dbReference>
<keyword evidence="4 11" id="KW-0223">Dioxygenase</keyword>
<dbReference type="PANTHER" id="PTHR11056:SF0">
    <property type="entry name" value="HOMOGENTISATE 1,2-DIOXYGENASE"/>
    <property type="match status" value="1"/>
</dbReference>
<dbReference type="InterPro" id="IPR011051">
    <property type="entry name" value="RmlC_Cupin_sf"/>
</dbReference>
<dbReference type="SUPFAM" id="SSF51182">
    <property type="entry name" value="RmlC-like cupins"/>
    <property type="match status" value="1"/>
</dbReference>
<dbReference type="EMBL" id="PGTL01000006">
    <property type="protein sequence ID" value="PJF42925.1"/>
    <property type="molecule type" value="Genomic_DNA"/>
</dbReference>
<evidence type="ECO:0000256" key="3">
    <source>
        <dbReference type="ARBA" id="ARBA00022723"/>
    </source>
</evidence>
<dbReference type="Pfam" id="PF04209">
    <property type="entry name" value="HgmA_C"/>
    <property type="match status" value="1"/>
</dbReference>
<dbReference type="GO" id="GO:0006570">
    <property type="term" value="P:tyrosine metabolic process"/>
    <property type="evidence" value="ECO:0007669"/>
    <property type="project" value="InterPro"/>
</dbReference>
<dbReference type="GO" id="GO:0046872">
    <property type="term" value="F:metal ion binding"/>
    <property type="evidence" value="ECO:0007669"/>
    <property type="project" value="UniProtKB-KW"/>
</dbReference>
<evidence type="ECO:0000313" key="12">
    <source>
        <dbReference type="Proteomes" id="UP000228947"/>
    </source>
</evidence>
<dbReference type="GO" id="GO:0006559">
    <property type="term" value="P:L-phenylalanine catabolic process"/>
    <property type="evidence" value="ECO:0007669"/>
    <property type="project" value="InterPro"/>
</dbReference>
<dbReference type="InterPro" id="IPR005708">
    <property type="entry name" value="Homogentis_dOase"/>
</dbReference>
<dbReference type="AlphaFoldDB" id="A0A2M8PZE9"/>
<dbReference type="InterPro" id="IPR014710">
    <property type="entry name" value="RmlC-like_jellyroll"/>
</dbReference>
<evidence type="ECO:0000256" key="1">
    <source>
        <dbReference type="ARBA" id="ARBA00001962"/>
    </source>
</evidence>
<dbReference type="Gene3D" id="2.60.120.10">
    <property type="entry name" value="Jelly Rolls"/>
    <property type="match status" value="1"/>
</dbReference>
<keyword evidence="3 8" id="KW-0479">Metal-binding</keyword>
<dbReference type="PANTHER" id="PTHR11056">
    <property type="entry name" value="HOMOGENTISATE 1,2-DIOXYGENASE"/>
    <property type="match status" value="1"/>
</dbReference>
<evidence type="ECO:0000256" key="5">
    <source>
        <dbReference type="ARBA" id="ARBA00023002"/>
    </source>
</evidence>
<evidence type="ECO:0000256" key="8">
    <source>
        <dbReference type="PIRSR" id="PIRSR605708-2"/>
    </source>
</evidence>
<feature type="active site" description="Proton acceptor" evidence="7">
    <location>
        <position position="261"/>
    </location>
</feature>
<dbReference type="GO" id="GO:0005737">
    <property type="term" value="C:cytoplasm"/>
    <property type="evidence" value="ECO:0007669"/>
    <property type="project" value="TreeGrafter"/>
</dbReference>
<comment type="similarity">
    <text evidence="2">Belongs to the homogentisate dioxygenase family.</text>
</comment>
<accession>A0A2M8PZE9</accession>
<feature type="domain" description="Homogentisate 1,2-dioxygenase N-terminal" evidence="10">
    <location>
        <begin position="117"/>
        <end position="248"/>
    </location>
</feature>
<keyword evidence="5" id="KW-0560">Oxidoreductase</keyword>
<reference evidence="11 12" key="1">
    <citation type="submission" date="2017-11" db="EMBL/GenBank/DDBJ databases">
        <title>Evolution of Phototrophy in the Chloroflexi Phylum Driven by Horizontal Gene Transfer.</title>
        <authorList>
            <person name="Ward L.M."/>
            <person name="Hemp J."/>
            <person name="Shih P.M."/>
            <person name="Mcglynn S.E."/>
            <person name="Fischer W."/>
        </authorList>
    </citation>
    <scope>NUCLEOTIDE SEQUENCE [LARGE SCALE GENOMIC DNA]</scope>
    <source>
        <strain evidence="11">CP1_1M</strain>
    </source>
</reference>
<evidence type="ECO:0000256" key="2">
    <source>
        <dbReference type="ARBA" id="ARBA00007757"/>
    </source>
</evidence>
<feature type="binding site" evidence="8">
    <location>
        <position position="298"/>
    </location>
    <ligand>
        <name>Fe cation</name>
        <dbReference type="ChEBI" id="CHEBI:24875"/>
    </ligand>
</feature>
<feature type="binding site" evidence="8">
    <location>
        <position position="334"/>
    </location>
    <ligand>
        <name>Fe cation</name>
        <dbReference type="ChEBI" id="CHEBI:24875"/>
    </ligand>
</feature>
<proteinExistence type="inferred from homology"/>
<evidence type="ECO:0000259" key="9">
    <source>
        <dbReference type="Pfam" id="PF04209"/>
    </source>
</evidence>
<feature type="domain" description="Homogentisate 1,2-dioxygenase C-terminal" evidence="9">
    <location>
        <begin position="272"/>
        <end position="382"/>
    </location>
</feature>
<name>A0A2M8PZE9_9CHLR</name>
<sequence>MPFYRKLGEIPHKRHTQFRKPDGALYREEVMGLEGFSGIQSILYHHFLPPRVLHVEDLGELTPEYAPFGPIRHRAFSTAQLPSGGDPVQARRVLLGNRDITLGVSRPTESMRYFYRNAQAYEVWFVHEGSGRLRTQFGSLPFSAGDYVVIPFGVTWQMQLAGEARFFVIEAPSQIEPPKRYRNKYGQLLEHSPYCERDIRTPEQLETFTERGEFEVRVKVRNRLTRHVLDHHPFDVVGWDGYLYPWAFSIHDFEPITGRIHQPPPVHQTFEGANFVICSFVPRLFDYHPQAIPAPYNHSNVNSDEVIYYVEGNFMSRRGIERADITLHPSGLPHGPQPGATEASIGAVKTEELAVMVDTFHPLDVTTAALELEKTEYMASWLAGDGA</sequence>
<organism evidence="11 12">
    <name type="scientific">Candidatus Thermofonsia Clade 1 bacterium</name>
    <dbReference type="NCBI Taxonomy" id="2364210"/>
    <lineage>
        <taxon>Bacteria</taxon>
        <taxon>Bacillati</taxon>
        <taxon>Chloroflexota</taxon>
        <taxon>Candidatus Thermofontia</taxon>
        <taxon>Candidatus Thermofonsia Clade 1</taxon>
    </lineage>
</organism>
<dbReference type="InterPro" id="IPR046452">
    <property type="entry name" value="HgmA_N"/>
</dbReference>
<evidence type="ECO:0000256" key="4">
    <source>
        <dbReference type="ARBA" id="ARBA00022964"/>
    </source>
</evidence>
<comment type="cofactor">
    <cofactor evidence="1 8">
        <name>Fe cation</name>
        <dbReference type="ChEBI" id="CHEBI:24875"/>
    </cofactor>
</comment>
<feature type="binding site" evidence="8">
    <location>
        <position position="304"/>
    </location>
    <ligand>
        <name>Fe cation</name>
        <dbReference type="ChEBI" id="CHEBI:24875"/>
    </ligand>
</feature>
<dbReference type="Pfam" id="PF20510">
    <property type="entry name" value="HgmA_N"/>
    <property type="match status" value="1"/>
</dbReference>
<evidence type="ECO:0000256" key="6">
    <source>
        <dbReference type="ARBA" id="ARBA00023004"/>
    </source>
</evidence>
<protein>
    <submittedName>
        <fullName evidence="11">Homogentisate 1,2-dioxygenase</fullName>
    </submittedName>
</protein>
<dbReference type="InterPro" id="IPR046451">
    <property type="entry name" value="HgmA_C"/>
</dbReference>
<keyword evidence="6 8" id="KW-0408">Iron</keyword>
<dbReference type="CDD" id="cd02208">
    <property type="entry name" value="cupin_RmlC-like"/>
    <property type="match status" value="1"/>
</dbReference>
<gene>
    <name evidence="11" type="ORF">CUN50_02055</name>
</gene>
<feature type="binding site" evidence="8">
    <location>
        <position position="334"/>
    </location>
    <ligand>
        <name>homogentisate</name>
        <dbReference type="ChEBI" id="CHEBI:16169"/>
    </ligand>
</feature>
<evidence type="ECO:0000313" key="11">
    <source>
        <dbReference type="EMBL" id="PJF42925.1"/>
    </source>
</evidence>
<evidence type="ECO:0000259" key="10">
    <source>
        <dbReference type="Pfam" id="PF20510"/>
    </source>
</evidence>
<dbReference type="Proteomes" id="UP000228947">
    <property type="component" value="Unassembled WGS sequence"/>
</dbReference>